<sequence length="81" mass="8957">MTYQQAIHQACEQLGSQAGLAKAIDVAPAIVHQWRSGVRPVPVQHCLAIERATNGAVSRRDLRPDDWHLIWPELANPVQVA</sequence>
<accession>C5T1S9</accession>
<evidence type="ECO:0000313" key="1">
    <source>
        <dbReference type="EMBL" id="EER61524.1"/>
    </source>
</evidence>
<dbReference type="InterPro" id="IPR031856">
    <property type="entry name" value="YdaS_toxin-like"/>
</dbReference>
<name>C5T1S9_ACIDE</name>
<keyword evidence="2" id="KW-1185">Reference proteome</keyword>
<proteinExistence type="predicted"/>
<evidence type="ECO:0008006" key="3">
    <source>
        <dbReference type="Google" id="ProtNLM"/>
    </source>
</evidence>
<dbReference type="InterPro" id="IPR010982">
    <property type="entry name" value="Lambda_DNA-bd_dom_sf"/>
</dbReference>
<dbReference type="OrthoDB" id="6446140at2"/>
<dbReference type="AlphaFoldDB" id="C5T1S9"/>
<comment type="caution">
    <text evidence="1">The sequence shown here is derived from an EMBL/GenBank/DDBJ whole genome shotgun (WGS) entry which is preliminary data.</text>
</comment>
<dbReference type="Pfam" id="PF15943">
    <property type="entry name" value="YdaS_toxin"/>
    <property type="match status" value="1"/>
</dbReference>
<dbReference type="SUPFAM" id="SSF47413">
    <property type="entry name" value="lambda repressor-like DNA-binding domains"/>
    <property type="match status" value="1"/>
</dbReference>
<dbReference type="EMBL" id="ACQT01000014">
    <property type="protein sequence ID" value="EER61524.1"/>
    <property type="molecule type" value="Genomic_DNA"/>
</dbReference>
<dbReference type="RefSeq" id="WP_005793750.1">
    <property type="nucleotide sequence ID" value="NZ_ACQT01000014.1"/>
</dbReference>
<reference evidence="1 2" key="1">
    <citation type="submission" date="2009-05" db="EMBL/GenBank/DDBJ databases">
        <title>The draft genome of Acidovorax delafieldii 2AN.</title>
        <authorList>
            <consortium name="US DOE Joint Genome Institute (JGI-PGF)"/>
            <person name="Lucas S."/>
            <person name="Copeland A."/>
            <person name="Lapidus A."/>
            <person name="Glavina del Rio T."/>
            <person name="Tice H."/>
            <person name="Bruce D."/>
            <person name="Goodwin L."/>
            <person name="Pitluck S."/>
            <person name="Larimer F."/>
            <person name="Land M.L."/>
            <person name="Hauser L."/>
            <person name="Shelobolina E.S."/>
            <person name="Picardal F."/>
            <person name="Roden E."/>
            <person name="Emerson D."/>
        </authorList>
    </citation>
    <scope>NUCLEOTIDE SEQUENCE [LARGE SCALE GENOMIC DNA]</scope>
    <source>
        <strain evidence="1 2">2AN</strain>
    </source>
</reference>
<dbReference type="Gene3D" id="1.10.260.40">
    <property type="entry name" value="lambda repressor-like DNA-binding domains"/>
    <property type="match status" value="1"/>
</dbReference>
<dbReference type="GO" id="GO:0003677">
    <property type="term" value="F:DNA binding"/>
    <property type="evidence" value="ECO:0007669"/>
    <property type="project" value="InterPro"/>
</dbReference>
<organism evidence="1 2">
    <name type="scientific">Acidovorax delafieldii 2AN</name>
    <dbReference type="NCBI Taxonomy" id="573060"/>
    <lineage>
        <taxon>Bacteria</taxon>
        <taxon>Pseudomonadati</taxon>
        <taxon>Pseudomonadota</taxon>
        <taxon>Betaproteobacteria</taxon>
        <taxon>Burkholderiales</taxon>
        <taxon>Comamonadaceae</taxon>
        <taxon>Acidovorax</taxon>
    </lineage>
</organism>
<dbReference type="Proteomes" id="UP000003856">
    <property type="component" value="Unassembled WGS sequence"/>
</dbReference>
<protein>
    <recommendedName>
        <fullName evidence="3">Helix-turn-helix domain-containing protein</fullName>
    </recommendedName>
</protein>
<dbReference type="PATRIC" id="fig|573060.9.peg.4286"/>
<evidence type="ECO:0000313" key="2">
    <source>
        <dbReference type="Proteomes" id="UP000003856"/>
    </source>
</evidence>
<gene>
    <name evidence="1" type="ORF">AcdelDRAFT_0859</name>
</gene>